<sequence>MSQNKRSCAFRNTVAVVLASMVLSANPVAFADGPSQDDINKSKQKEASTSASIASLEARLATLKANTENATMKAQIATEDYLQSLDALNKAKAATAAARAKATAATKQTHQARKTLSDVVVQTYQDGGNPFDIVSPYLTGRSLGDIASQKAALDRAGENTDAKLQKVQALQSVATTMEGIAAQKESAQRAATQKTEATKNAAQAAANAAQAAQSQATTQRANLISQLAAQRNTTVALETQRQEQLEQAEQNRKNEEARKQAQQAAAQAKAKEEQEKQNEAKAKETASPTPSQPDPQPSQTTAPNPQPSQSAAPDPQPSQTTTPEPAPSPSETSQPAPAPAPEPEPAPAPTPEPEPEPEPDPTPAPSGGADVAIAKAYTFIGVDYVWGGESYSGVDCSGLAMLSWAAAGVSLTHSSRAQYWEGTHVSLDSVQPGDLIFWSSDGSAGSIYHVAIYLGNDQMIEAPTFGVPVRVTGVRYSGIMPYAVRL</sequence>
<dbReference type="PATRIC" id="fig|435830.3.peg.1443"/>
<comment type="caution">
    <text evidence="8">The sequence shown here is derived from an EMBL/GenBank/DDBJ whole genome shotgun (WGS) entry which is preliminary data.</text>
</comment>
<keyword evidence="3" id="KW-0378">Hydrolase</keyword>
<evidence type="ECO:0000256" key="5">
    <source>
        <dbReference type="SAM" id="MobiDB-lite"/>
    </source>
</evidence>
<feature type="compositionally biased region" description="Low complexity" evidence="5">
    <location>
        <begin position="297"/>
        <end position="335"/>
    </location>
</feature>
<dbReference type="eggNOG" id="COG3170">
    <property type="taxonomic scope" value="Bacteria"/>
</dbReference>
<organism evidence="8 9">
    <name type="scientific">Actinomyces graevenitzii C83</name>
    <dbReference type="NCBI Taxonomy" id="435830"/>
    <lineage>
        <taxon>Bacteria</taxon>
        <taxon>Bacillati</taxon>
        <taxon>Actinomycetota</taxon>
        <taxon>Actinomycetes</taxon>
        <taxon>Actinomycetales</taxon>
        <taxon>Actinomycetaceae</taxon>
        <taxon>Actinomyces</taxon>
    </lineage>
</organism>
<keyword evidence="6" id="KW-0732">Signal</keyword>
<dbReference type="PANTHER" id="PTHR47359:SF3">
    <property type="entry name" value="NLP_P60 DOMAIN-CONTAINING PROTEIN-RELATED"/>
    <property type="match status" value="1"/>
</dbReference>
<dbReference type="eggNOG" id="COG0791">
    <property type="taxonomic scope" value="Bacteria"/>
</dbReference>
<feature type="compositionally biased region" description="Basic and acidic residues" evidence="5">
    <location>
        <begin position="269"/>
        <end position="284"/>
    </location>
</feature>
<evidence type="ECO:0000313" key="8">
    <source>
        <dbReference type="EMBL" id="EHM87445.1"/>
    </source>
</evidence>
<dbReference type="STRING" id="435830.HMPREF0045_01504"/>
<comment type="similarity">
    <text evidence="1">Belongs to the peptidase C40 family.</text>
</comment>
<feature type="domain" description="NlpC/P60" evidence="7">
    <location>
        <begin position="366"/>
        <end position="486"/>
    </location>
</feature>
<dbReference type="HOGENOM" id="CLU_034085_3_0_11"/>
<evidence type="ECO:0000259" key="7">
    <source>
        <dbReference type="PROSITE" id="PS51935"/>
    </source>
</evidence>
<reference evidence="8 9" key="1">
    <citation type="submission" date="2011-10" db="EMBL/GenBank/DDBJ databases">
        <title>The Genome Sequence of Actinomyces graevenitzii C83.</title>
        <authorList>
            <consortium name="The Broad Institute Genome Sequencing Platform"/>
            <consortium name="The Broad Institute Genome Sequencing Center for Infectious Disease"/>
            <person name="Earl A."/>
            <person name="Ward D."/>
            <person name="Feldgarden M."/>
            <person name="Gevers D."/>
            <person name="Sibley C.D."/>
            <person name="Field T.R."/>
            <person name="Grinwis M."/>
            <person name="Eshaghurshan C.S."/>
            <person name="Surette M.G."/>
            <person name="Young S.K."/>
            <person name="Zeng Q."/>
            <person name="Gargeya S."/>
            <person name="Fitzgerald M."/>
            <person name="Haas B."/>
            <person name="Abouelleil A."/>
            <person name="Alvarado L."/>
            <person name="Arachchi H.M."/>
            <person name="Berlin A."/>
            <person name="Brown A."/>
            <person name="Chapman S.B."/>
            <person name="Chen Z."/>
            <person name="Dunbar C."/>
            <person name="Freedman E."/>
            <person name="Gearin G."/>
            <person name="Goldberg J."/>
            <person name="Griggs A."/>
            <person name="Gujja S."/>
            <person name="Heiman D."/>
            <person name="Howarth C."/>
            <person name="Larson L."/>
            <person name="Lui A."/>
            <person name="MacDonald P.J.P."/>
            <person name="Montmayeur A."/>
            <person name="Murphy C."/>
            <person name="Neiman D."/>
            <person name="Pearson M."/>
            <person name="Priest M."/>
            <person name="Roberts A."/>
            <person name="Saif S."/>
            <person name="Shea T."/>
            <person name="Shenoy N."/>
            <person name="Sisk P."/>
            <person name="Stolte C."/>
            <person name="Sykes S."/>
            <person name="Wortman J."/>
            <person name="Nusbaum C."/>
            <person name="Birren B."/>
        </authorList>
    </citation>
    <scope>NUCLEOTIDE SEQUENCE [LARGE SCALE GENOMIC DNA]</scope>
    <source>
        <strain evidence="8 9">C83</strain>
    </source>
</reference>
<dbReference type="GO" id="GO:0008234">
    <property type="term" value="F:cysteine-type peptidase activity"/>
    <property type="evidence" value="ECO:0007669"/>
    <property type="project" value="UniProtKB-KW"/>
</dbReference>
<protein>
    <recommendedName>
        <fullName evidence="7">NlpC/P60 domain-containing protein</fullName>
    </recommendedName>
</protein>
<evidence type="ECO:0000256" key="2">
    <source>
        <dbReference type="ARBA" id="ARBA00022670"/>
    </source>
</evidence>
<dbReference type="Proteomes" id="UP000003822">
    <property type="component" value="Unassembled WGS sequence"/>
</dbReference>
<dbReference type="Pfam" id="PF00877">
    <property type="entry name" value="NLPC_P60"/>
    <property type="match status" value="1"/>
</dbReference>
<evidence type="ECO:0000256" key="1">
    <source>
        <dbReference type="ARBA" id="ARBA00007074"/>
    </source>
</evidence>
<evidence type="ECO:0000256" key="4">
    <source>
        <dbReference type="ARBA" id="ARBA00022807"/>
    </source>
</evidence>
<feature type="region of interest" description="Disordered" evidence="5">
    <location>
        <begin position="238"/>
        <end position="369"/>
    </location>
</feature>
<evidence type="ECO:0000256" key="3">
    <source>
        <dbReference type="ARBA" id="ARBA00022801"/>
    </source>
</evidence>
<dbReference type="AlphaFoldDB" id="G9PGY0"/>
<dbReference type="Gene3D" id="3.90.1720.10">
    <property type="entry name" value="endopeptidase domain like (from Nostoc punctiforme)"/>
    <property type="match status" value="1"/>
</dbReference>
<dbReference type="GO" id="GO:0006508">
    <property type="term" value="P:proteolysis"/>
    <property type="evidence" value="ECO:0007669"/>
    <property type="project" value="UniProtKB-KW"/>
</dbReference>
<evidence type="ECO:0000313" key="9">
    <source>
        <dbReference type="Proteomes" id="UP000003822"/>
    </source>
</evidence>
<feature type="chain" id="PRO_5003525278" description="NlpC/P60 domain-containing protein" evidence="6">
    <location>
        <begin position="32"/>
        <end position="486"/>
    </location>
</feature>
<feature type="compositionally biased region" description="Basic and acidic residues" evidence="5">
    <location>
        <begin position="240"/>
        <end position="259"/>
    </location>
</feature>
<proteinExistence type="inferred from homology"/>
<name>G9PGY0_9ACTO</name>
<dbReference type="PROSITE" id="PS51935">
    <property type="entry name" value="NLPC_P60"/>
    <property type="match status" value="1"/>
</dbReference>
<dbReference type="PANTHER" id="PTHR47359">
    <property type="entry name" value="PEPTIDOGLYCAN DL-ENDOPEPTIDASE CWLO"/>
    <property type="match status" value="1"/>
</dbReference>
<dbReference type="InterPro" id="IPR051794">
    <property type="entry name" value="PG_Endopeptidase_C40"/>
</dbReference>
<keyword evidence="4" id="KW-0788">Thiol protease</keyword>
<keyword evidence="9" id="KW-1185">Reference proteome</keyword>
<gene>
    <name evidence="8" type="ORF">HMPREF0045_01504</name>
</gene>
<feature type="compositionally biased region" description="Pro residues" evidence="5">
    <location>
        <begin position="336"/>
        <end position="352"/>
    </location>
</feature>
<keyword evidence="2" id="KW-0645">Protease</keyword>
<dbReference type="EMBL" id="ACRN01000014">
    <property type="protein sequence ID" value="EHM87445.1"/>
    <property type="molecule type" value="Genomic_DNA"/>
</dbReference>
<dbReference type="SUPFAM" id="SSF54001">
    <property type="entry name" value="Cysteine proteinases"/>
    <property type="match status" value="1"/>
</dbReference>
<evidence type="ECO:0000256" key="6">
    <source>
        <dbReference type="SAM" id="SignalP"/>
    </source>
</evidence>
<feature type="signal peptide" evidence="6">
    <location>
        <begin position="1"/>
        <end position="31"/>
    </location>
</feature>
<dbReference type="InterPro" id="IPR000064">
    <property type="entry name" value="NLP_P60_dom"/>
</dbReference>
<accession>G9PGY0</accession>
<dbReference type="InterPro" id="IPR038765">
    <property type="entry name" value="Papain-like_cys_pep_sf"/>
</dbReference>
<dbReference type="RefSeq" id="WP_005987169.1">
    <property type="nucleotide sequence ID" value="NZ_JH470339.1"/>
</dbReference>